<organism evidence="1 2">
    <name type="scientific">Triparma retinervis</name>
    <dbReference type="NCBI Taxonomy" id="2557542"/>
    <lineage>
        <taxon>Eukaryota</taxon>
        <taxon>Sar</taxon>
        <taxon>Stramenopiles</taxon>
        <taxon>Ochrophyta</taxon>
        <taxon>Bolidophyceae</taxon>
        <taxon>Parmales</taxon>
        <taxon>Triparmaceae</taxon>
        <taxon>Triparma</taxon>
    </lineage>
</organism>
<protein>
    <submittedName>
        <fullName evidence="1">Uncharacterized protein</fullName>
    </submittedName>
</protein>
<reference evidence="1" key="1">
    <citation type="submission" date="2022-07" db="EMBL/GenBank/DDBJ databases">
        <title>Genome analysis of Parmales, a sister group of diatoms, reveals the evolutionary specialization of diatoms from phago-mixotrophs to photoautotrophs.</title>
        <authorList>
            <person name="Ban H."/>
            <person name="Sato S."/>
            <person name="Yoshikawa S."/>
            <person name="Kazumasa Y."/>
            <person name="Nakamura Y."/>
            <person name="Ichinomiya M."/>
            <person name="Saitoh K."/>
            <person name="Sato N."/>
            <person name="Blanc-Mathieu R."/>
            <person name="Endo H."/>
            <person name="Kuwata A."/>
            <person name="Ogata H."/>
        </authorList>
    </citation>
    <scope>NUCLEOTIDE SEQUENCE</scope>
</reference>
<name>A0A9W7FG47_9STRA</name>
<dbReference type="AlphaFoldDB" id="A0A9W7FG47"/>
<sequence length="243" mass="26555">MILMYRQLLQTACKPHLRLSRTYTGTPAQRAVKDMPWWSSDEMKKNKMVVSYSGLIERLWVGGGGGGGEAVVPDEDFWVESIDVLLSQKPFWRCFTNPKSLLNLQLLSMQFVADVHVEQTSLTPLLGEGNRSGGSLINFEEILDTVKERVEGVLDHGPKDYDELVSIGAIQRNKYLLKHSAKLKEARAASLIASFKSDVPTEPNSDADEEDLEVGGTYAALKDVSLKGSGGSGGGSFESGGFV</sequence>
<keyword evidence="2" id="KW-1185">Reference proteome</keyword>
<proteinExistence type="predicted"/>
<dbReference type="Proteomes" id="UP001165082">
    <property type="component" value="Unassembled WGS sequence"/>
</dbReference>
<accession>A0A9W7FG47</accession>
<comment type="caution">
    <text evidence="1">The sequence shown here is derived from an EMBL/GenBank/DDBJ whole genome shotgun (WGS) entry which is preliminary data.</text>
</comment>
<evidence type="ECO:0000313" key="1">
    <source>
        <dbReference type="EMBL" id="GMI11459.1"/>
    </source>
</evidence>
<evidence type="ECO:0000313" key="2">
    <source>
        <dbReference type="Proteomes" id="UP001165082"/>
    </source>
</evidence>
<dbReference type="EMBL" id="BRXZ01000424">
    <property type="protein sequence ID" value="GMI11459.1"/>
    <property type="molecule type" value="Genomic_DNA"/>
</dbReference>
<gene>
    <name evidence="1" type="ORF">TrRE_jg7290</name>
</gene>
<dbReference type="OrthoDB" id="67155at2759"/>